<dbReference type="GO" id="GO:0003723">
    <property type="term" value="F:RNA binding"/>
    <property type="evidence" value="ECO:0007669"/>
    <property type="project" value="UniProtKB-UniRule"/>
</dbReference>
<dbReference type="Gene3D" id="3.40.50.150">
    <property type="entry name" value="Vaccinia Virus protein VP39"/>
    <property type="match status" value="1"/>
</dbReference>
<dbReference type="GO" id="GO:0001510">
    <property type="term" value="P:RNA methylation"/>
    <property type="evidence" value="ECO:0007669"/>
    <property type="project" value="InterPro"/>
</dbReference>
<evidence type="ECO:0000256" key="4">
    <source>
        <dbReference type="ARBA" id="ARBA00022884"/>
    </source>
</evidence>
<dbReference type="SUPFAM" id="SSF53335">
    <property type="entry name" value="S-adenosyl-L-methionine-dependent methyltransferases"/>
    <property type="match status" value="1"/>
</dbReference>
<dbReference type="InterPro" id="IPR035926">
    <property type="entry name" value="NusB-like_sf"/>
</dbReference>
<dbReference type="EMBL" id="DRLI01000003">
    <property type="protein sequence ID" value="HHM01375.1"/>
    <property type="molecule type" value="Genomic_DNA"/>
</dbReference>
<evidence type="ECO:0000256" key="5">
    <source>
        <dbReference type="PROSITE-ProRule" id="PRU01023"/>
    </source>
</evidence>
<dbReference type="PANTHER" id="PTHR22807">
    <property type="entry name" value="NOP2 YEAST -RELATED NOL1/NOP2/FMU SUN DOMAIN-CONTAINING"/>
    <property type="match status" value="1"/>
</dbReference>
<feature type="domain" description="SAM-dependent MTase RsmB/NOP-type" evidence="6">
    <location>
        <begin position="176"/>
        <end position="442"/>
    </location>
</feature>
<dbReference type="InterPro" id="IPR006027">
    <property type="entry name" value="NusB_RsmB_TIM44"/>
</dbReference>
<feature type="binding site" evidence="5">
    <location>
        <begin position="266"/>
        <end position="272"/>
    </location>
    <ligand>
        <name>S-adenosyl-L-methionine</name>
        <dbReference type="ChEBI" id="CHEBI:59789"/>
    </ligand>
</feature>
<keyword evidence="2 5" id="KW-0808">Transferase</keyword>
<dbReference type="AlphaFoldDB" id="A0A7V5VE40"/>
<comment type="caution">
    <text evidence="7">The sequence shown here is derived from an EMBL/GenBank/DDBJ whole genome shotgun (WGS) entry which is preliminary data.</text>
</comment>
<dbReference type="PROSITE" id="PS51686">
    <property type="entry name" value="SAM_MT_RSMB_NOP"/>
    <property type="match status" value="1"/>
</dbReference>
<keyword evidence="3 5" id="KW-0949">S-adenosyl-L-methionine</keyword>
<evidence type="ECO:0000256" key="3">
    <source>
        <dbReference type="ARBA" id="ARBA00022691"/>
    </source>
</evidence>
<dbReference type="SUPFAM" id="SSF48013">
    <property type="entry name" value="NusB-like"/>
    <property type="match status" value="1"/>
</dbReference>
<dbReference type="InterPro" id="IPR054728">
    <property type="entry name" value="RsmB-like_ferredoxin"/>
</dbReference>
<accession>A0A7V5VE40</accession>
<dbReference type="Gene3D" id="3.30.70.1170">
    <property type="entry name" value="Sun protein, domain 3"/>
    <property type="match status" value="1"/>
</dbReference>
<dbReference type="InterPro" id="IPR023267">
    <property type="entry name" value="RCMT"/>
</dbReference>
<feature type="binding site" evidence="5">
    <location>
        <position position="316"/>
    </location>
    <ligand>
        <name>S-adenosyl-L-methionine</name>
        <dbReference type="ChEBI" id="CHEBI:59789"/>
    </ligand>
</feature>
<dbReference type="GO" id="GO:0006355">
    <property type="term" value="P:regulation of DNA-templated transcription"/>
    <property type="evidence" value="ECO:0007669"/>
    <property type="project" value="InterPro"/>
</dbReference>
<protein>
    <recommendedName>
        <fullName evidence="6">SAM-dependent MTase RsmB/NOP-type domain-containing protein</fullName>
    </recommendedName>
</protein>
<dbReference type="Pfam" id="PF01029">
    <property type="entry name" value="NusB"/>
    <property type="match status" value="1"/>
</dbReference>
<name>A0A7V5VE40_CALAY</name>
<dbReference type="Pfam" id="PF22458">
    <property type="entry name" value="RsmF-B_ferredox"/>
    <property type="match status" value="1"/>
</dbReference>
<dbReference type="InterPro" id="IPR001678">
    <property type="entry name" value="MeTrfase_RsmB-F_NOP2_dom"/>
</dbReference>
<reference evidence="7" key="1">
    <citation type="journal article" date="2020" name="mSystems">
        <title>Genome- and Community-Level Interaction Insights into Carbon Utilization and Element Cycling Functions of Hydrothermarchaeota in Hydrothermal Sediment.</title>
        <authorList>
            <person name="Zhou Z."/>
            <person name="Liu Y."/>
            <person name="Xu W."/>
            <person name="Pan J."/>
            <person name="Luo Z.H."/>
            <person name="Li M."/>
        </authorList>
    </citation>
    <scope>NUCLEOTIDE SEQUENCE [LARGE SCALE GENOMIC DNA]</scope>
    <source>
        <strain evidence="7">HyVt-460</strain>
    </source>
</reference>
<evidence type="ECO:0000313" key="7">
    <source>
        <dbReference type="EMBL" id="HHM01375.1"/>
    </source>
</evidence>
<dbReference type="PRINTS" id="PR02008">
    <property type="entry name" value="RCMTFAMILY"/>
</dbReference>
<dbReference type="CDD" id="cd02440">
    <property type="entry name" value="AdoMet_MTases"/>
    <property type="match status" value="1"/>
</dbReference>
<dbReference type="InterPro" id="IPR049560">
    <property type="entry name" value="MeTrfase_RsmB-F_NOP2_cat"/>
</dbReference>
<dbReference type="Proteomes" id="UP000885771">
    <property type="component" value="Unassembled WGS sequence"/>
</dbReference>
<evidence type="ECO:0000256" key="2">
    <source>
        <dbReference type="ARBA" id="ARBA00022679"/>
    </source>
</evidence>
<comment type="similarity">
    <text evidence="5">Belongs to the class I-like SAM-binding methyltransferase superfamily. RsmB/NOP family.</text>
</comment>
<proteinExistence type="inferred from homology"/>
<evidence type="ECO:0000259" key="6">
    <source>
        <dbReference type="PROSITE" id="PS51686"/>
    </source>
</evidence>
<dbReference type="InterPro" id="IPR029063">
    <property type="entry name" value="SAM-dependent_MTases_sf"/>
</dbReference>
<dbReference type="Pfam" id="PF01189">
    <property type="entry name" value="Methyltr_RsmB-F"/>
    <property type="match status" value="1"/>
</dbReference>
<feature type="active site" description="Nucleophile" evidence="5">
    <location>
        <position position="385"/>
    </location>
</feature>
<organism evidence="7">
    <name type="scientific">Caldithrix abyssi</name>
    <dbReference type="NCBI Taxonomy" id="187145"/>
    <lineage>
        <taxon>Bacteria</taxon>
        <taxon>Pseudomonadati</taxon>
        <taxon>Calditrichota</taxon>
        <taxon>Calditrichia</taxon>
        <taxon>Calditrichales</taxon>
        <taxon>Calditrichaceae</taxon>
        <taxon>Caldithrix</taxon>
    </lineage>
</organism>
<gene>
    <name evidence="7" type="ORF">ENJ15_00060</name>
</gene>
<sequence length="450" mass="52005">MHKKETTPVPPFGERPMAFYIISDFEKKRERLDDIEQRWLRQDPSVRGRQVRRLARGAVRHRMLLDWQIGRLYSGKHPMEKKTKLWLRLALFDLMDSREEAPRRVNGWVQDTRDTLGERAVSLVNALMRVYLRGRERIDPAVLEDIRERLAISYSFPRWMVEHYLETWGEDFTGEILRHLNRTPEPVLRYNPLKMERQRFEEELEALGVSYRRSALSDRHYKVDSVRKIEEAEGFDAGFCSVQDESASIPPRLLELEAGDTFLDVCAAPGGKFTQVLEENRQLQLAVAVDSDINRLQTIRENMARLGVRGYLVAADARDLPFKQSFNKILADVPCSAQGIIRKHPDIKWRRSRNEMEAFASLQREILQSAWKHLKKGGRLVYSTCSIDPMENEAVVESFEQARPAVVTNSLVPQRFITDKGFVRTFPQQGVDGSFAALLKKEPAGEPENG</sequence>
<dbReference type="Gene3D" id="1.10.940.10">
    <property type="entry name" value="NusB-like"/>
    <property type="match status" value="1"/>
</dbReference>
<keyword evidence="1 5" id="KW-0489">Methyltransferase</keyword>
<dbReference type="GO" id="GO:0008173">
    <property type="term" value="F:RNA methyltransferase activity"/>
    <property type="evidence" value="ECO:0007669"/>
    <property type="project" value="InterPro"/>
</dbReference>
<feature type="binding site" evidence="5">
    <location>
        <position position="332"/>
    </location>
    <ligand>
        <name>S-adenosyl-L-methionine</name>
        <dbReference type="ChEBI" id="CHEBI:59789"/>
    </ligand>
</feature>
<evidence type="ECO:0000256" key="1">
    <source>
        <dbReference type="ARBA" id="ARBA00022603"/>
    </source>
</evidence>
<dbReference type="PANTHER" id="PTHR22807:SF53">
    <property type="entry name" value="RIBOSOMAL RNA SMALL SUBUNIT METHYLTRANSFERASE B-RELATED"/>
    <property type="match status" value="1"/>
</dbReference>
<feature type="binding site" evidence="5">
    <location>
        <position position="290"/>
    </location>
    <ligand>
        <name>S-adenosyl-L-methionine</name>
        <dbReference type="ChEBI" id="CHEBI:59789"/>
    </ligand>
</feature>
<keyword evidence="4 5" id="KW-0694">RNA-binding</keyword>